<accession>X1DCE6</accession>
<dbReference type="AlphaFoldDB" id="X1DCE6"/>
<comment type="caution">
    <text evidence="1">The sequence shown here is derived from an EMBL/GenBank/DDBJ whole genome shotgun (WGS) entry which is preliminary data.</text>
</comment>
<sequence length="65" mass="7492">MELTPWASSAKDDDVIIVKELSWIGGAAHPGRYVAKSDVYYNQHQEMLMGKKDFERILDHKQKKS</sequence>
<gene>
    <name evidence="1" type="ORF">S01H4_53601</name>
</gene>
<protein>
    <submittedName>
        <fullName evidence="1">Uncharacterized protein</fullName>
    </submittedName>
</protein>
<dbReference type="EMBL" id="BART01030764">
    <property type="protein sequence ID" value="GAH18451.1"/>
    <property type="molecule type" value="Genomic_DNA"/>
</dbReference>
<organism evidence="1">
    <name type="scientific">marine sediment metagenome</name>
    <dbReference type="NCBI Taxonomy" id="412755"/>
    <lineage>
        <taxon>unclassified sequences</taxon>
        <taxon>metagenomes</taxon>
        <taxon>ecological metagenomes</taxon>
    </lineage>
</organism>
<reference evidence="1" key="1">
    <citation type="journal article" date="2014" name="Front. Microbiol.">
        <title>High frequency of phylogenetically diverse reductive dehalogenase-homologous genes in deep subseafloor sedimentary metagenomes.</title>
        <authorList>
            <person name="Kawai M."/>
            <person name="Futagami T."/>
            <person name="Toyoda A."/>
            <person name="Takaki Y."/>
            <person name="Nishi S."/>
            <person name="Hori S."/>
            <person name="Arai W."/>
            <person name="Tsubouchi T."/>
            <person name="Morono Y."/>
            <person name="Uchiyama I."/>
            <person name="Ito T."/>
            <person name="Fujiyama A."/>
            <person name="Inagaki F."/>
            <person name="Takami H."/>
        </authorList>
    </citation>
    <scope>NUCLEOTIDE SEQUENCE</scope>
    <source>
        <strain evidence="1">Expedition CK06-06</strain>
    </source>
</reference>
<evidence type="ECO:0000313" key="1">
    <source>
        <dbReference type="EMBL" id="GAH18451.1"/>
    </source>
</evidence>
<proteinExistence type="predicted"/>
<name>X1DCE6_9ZZZZ</name>
<feature type="non-terminal residue" evidence="1">
    <location>
        <position position="65"/>
    </location>
</feature>